<dbReference type="EMBL" id="JAZDWU010000007">
    <property type="protein sequence ID" value="KAK9996493.1"/>
    <property type="molecule type" value="Genomic_DNA"/>
</dbReference>
<gene>
    <name evidence="2" type="ORF">SO802_021179</name>
</gene>
<organism evidence="2 3">
    <name type="scientific">Lithocarpus litseifolius</name>
    <dbReference type="NCBI Taxonomy" id="425828"/>
    <lineage>
        <taxon>Eukaryota</taxon>
        <taxon>Viridiplantae</taxon>
        <taxon>Streptophyta</taxon>
        <taxon>Embryophyta</taxon>
        <taxon>Tracheophyta</taxon>
        <taxon>Spermatophyta</taxon>
        <taxon>Magnoliopsida</taxon>
        <taxon>eudicotyledons</taxon>
        <taxon>Gunneridae</taxon>
        <taxon>Pentapetalae</taxon>
        <taxon>rosids</taxon>
        <taxon>fabids</taxon>
        <taxon>Fagales</taxon>
        <taxon>Fagaceae</taxon>
        <taxon>Lithocarpus</taxon>
    </lineage>
</organism>
<name>A0AAW2CFM2_9ROSI</name>
<accession>A0AAW2CFM2</accession>
<proteinExistence type="predicted"/>
<comment type="caution">
    <text evidence="2">The sequence shown here is derived from an EMBL/GenBank/DDBJ whole genome shotgun (WGS) entry which is preliminary data.</text>
</comment>
<evidence type="ECO:0000313" key="2">
    <source>
        <dbReference type="EMBL" id="KAK9996493.1"/>
    </source>
</evidence>
<feature type="region of interest" description="Disordered" evidence="1">
    <location>
        <begin position="248"/>
        <end position="276"/>
    </location>
</feature>
<keyword evidence="3" id="KW-1185">Reference proteome</keyword>
<evidence type="ECO:0000256" key="1">
    <source>
        <dbReference type="SAM" id="MobiDB-lite"/>
    </source>
</evidence>
<dbReference type="AlphaFoldDB" id="A0AAW2CFM2"/>
<dbReference type="Proteomes" id="UP001459277">
    <property type="component" value="Unassembled WGS sequence"/>
</dbReference>
<evidence type="ECO:0008006" key="4">
    <source>
        <dbReference type="Google" id="ProtNLM"/>
    </source>
</evidence>
<reference evidence="2 3" key="1">
    <citation type="submission" date="2024-01" db="EMBL/GenBank/DDBJ databases">
        <title>A telomere-to-telomere, gap-free genome of sweet tea (Lithocarpus litseifolius).</title>
        <authorList>
            <person name="Zhou J."/>
        </authorList>
    </citation>
    <scope>NUCLEOTIDE SEQUENCE [LARGE SCALE GENOMIC DNA]</scope>
    <source>
        <strain evidence="2">Zhou-2022a</strain>
        <tissue evidence="2">Leaf</tissue>
    </source>
</reference>
<feature type="compositionally biased region" description="Acidic residues" evidence="1">
    <location>
        <begin position="250"/>
        <end position="263"/>
    </location>
</feature>
<sequence>MLNNCFCLCFYTCGLGLAYATYIHAYATLSLCTQSSSPYASRGSTNKVVEWYNLLTLKTRAYIQEAGFKPIIGVLLERSAITTVVKCLIERWWDTTHTFHVAEQEMTMTPYNFYRTITLIFEGAIINLDGTDLILREFPRVRAHLARLTSNKEKPNANELIGPPHLPWTVYAYGFDGFARERAMPHNPNVIGYHFPPNTRVSLTLLTLNCNPLSKSMRSWYGWLNLKLGVTNYSRNLYGPRGVAYLGGGDDGDDDNNGEEDSEVTPSYHPRKRRHN</sequence>
<evidence type="ECO:0000313" key="3">
    <source>
        <dbReference type="Proteomes" id="UP001459277"/>
    </source>
</evidence>
<protein>
    <recommendedName>
        <fullName evidence="4">Aminotransferase-like plant mobile domain-containing protein</fullName>
    </recommendedName>
</protein>